<feature type="transmembrane region" description="Helical" evidence="1">
    <location>
        <begin position="72"/>
        <end position="93"/>
    </location>
</feature>
<dbReference type="EMBL" id="DTDJ01000014">
    <property type="protein sequence ID" value="HGL17018.1"/>
    <property type="molecule type" value="Genomic_DNA"/>
</dbReference>
<feature type="transmembrane region" description="Helical" evidence="1">
    <location>
        <begin position="29"/>
        <end position="52"/>
    </location>
</feature>
<dbReference type="EMBL" id="DSOL01000255">
    <property type="protein sequence ID" value="HEN28740.1"/>
    <property type="molecule type" value="Genomic_DNA"/>
</dbReference>
<sequence length="258" mass="29439">MLLTVVRIIYASARVSLKRDLLYIKDTVMLIAFNITILVVQFAFFSFIYGNVPTINYVSFNDMMFLLATQQIIEIFYYSFFFPSFVAMNSLVVEGKFDYFLVLPKNRQLLLNLWELDLKELFGIIFPIFLLAKYSSFGSIKTVGLYFILVLVGLGIRTFFGMLIRNLTIAVVKVLSLQNLESVLFGYASLPYVIYKGIFKLVFMLIIPVGIVANLAYGHILRNNNYIVLIGVLLLIALYILSEFTFKGFLKLYQSGGG</sequence>
<feature type="transmembrane region" description="Helical" evidence="1">
    <location>
        <begin position="144"/>
        <end position="164"/>
    </location>
</feature>
<dbReference type="PANTHER" id="PTHR36833:SF1">
    <property type="entry name" value="INTEGRAL MEMBRANE TRANSPORT PROTEIN"/>
    <property type="match status" value="1"/>
</dbReference>
<keyword evidence="1" id="KW-0472">Membrane</keyword>
<organism evidence="2">
    <name type="scientific">candidate division WOR-3 bacterium</name>
    <dbReference type="NCBI Taxonomy" id="2052148"/>
    <lineage>
        <taxon>Bacteria</taxon>
        <taxon>Bacteria division WOR-3</taxon>
    </lineage>
</organism>
<dbReference type="PANTHER" id="PTHR36833">
    <property type="entry name" value="SLR0610 PROTEIN-RELATED"/>
    <property type="match status" value="1"/>
</dbReference>
<evidence type="ECO:0000313" key="3">
    <source>
        <dbReference type="EMBL" id="HGL17018.1"/>
    </source>
</evidence>
<keyword evidence="1" id="KW-1133">Transmembrane helix</keyword>
<gene>
    <name evidence="2" type="ORF">ENQ77_08900</name>
    <name evidence="3" type="ORF">ENU66_01570</name>
</gene>
<feature type="transmembrane region" description="Helical" evidence="1">
    <location>
        <begin position="226"/>
        <end position="246"/>
    </location>
</feature>
<dbReference type="AlphaFoldDB" id="A0A7C2K4Y4"/>
<keyword evidence="1" id="KW-0812">Transmembrane</keyword>
<dbReference type="Pfam" id="PF06182">
    <property type="entry name" value="ABC2_membrane_6"/>
    <property type="match status" value="1"/>
</dbReference>
<proteinExistence type="predicted"/>
<name>A0A7C2K4Y4_UNCW3</name>
<reference evidence="2" key="1">
    <citation type="journal article" date="2020" name="mSystems">
        <title>Genome- and Community-Level Interaction Insights into Carbon Utilization and Element Cycling Functions of Hydrothermarchaeota in Hydrothermal Sediment.</title>
        <authorList>
            <person name="Zhou Z."/>
            <person name="Liu Y."/>
            <person name="Xu W."/>
            <person name="Pan J."/>
            <person name="Luo Z.H."/>
            <person name="Li M."/>
        </authorList>
    </citation>
    <scope>NUCLEOTIDE SEQUENCE [LARGE SCALE GENOMIC DNA]</scope>
    <source>
        <strain evidence="2">SpSt-34</strain>
        <strain evidence="3">SpSt-69</strain>
    </source>
</reference>
<protein>
    <submittedName>
        <fullName evidence="2">Uncharacterized protein</fullName>
    </submittedName>
</protein>
<accession>A0A7C2K4Y4</accession>
<evidence type="ECO:0000256" key="1">
    <source>
        <dbReference type="SAM" id="Phobius"/>
    </source>
</evidence>
<evidence type="ECO:0000313" key="2">
    <source>
        <dbReference type="EMBL" id="HEN28740.1"/>
    </source>
</evidence>
<dbReference type="InterPro" id="IPR010390">
    <property type="entry name" value="ABC-2_transporter-like"/>
</dbReference>
<comment type="caution">
    <text evidence="2">The sequence shown here is derived from an EMBL/GenBank/DDBJ whole genome shotgun (WGS) entry which is preliminary data.</text>
</comment>
<feature type="transmembrane region" description="Helical" evidence="1">
    <location>
        <begin position="201"/>
        <end position="220"/>
    </location>
</feature>